<dbReference type="SFLD" id="SFLDS00003">
    <property type="entry name" value="Haloacid_Dehalogenase"/>
    <property type="match status" value="1"/>
</dbReference>
<dbReference type="EC" id="3.1.3.48" evidence="15"/>
<dbReference type="Gene3D" id="3.40.50.12350">
    <property type="match status" value="1"/>
</dbReference>
<feature type="active site" description="Proton donor" evidence="13">
    <location>
        <position position="181"/>
    </location>
</feature>
<evidence type="ECO:0000256" key="5">
    <source>
        <dbReference type="ARBA" id="ARBA00022801"/>
    </source>
</evidence>
<dbReference type="SFLD" id="SFLDG01129">
    <property type="entry name" value="C1.5:_HAD__Beta-PGM__Phosphata"/>
    <property type="match status" value="1"/>
</dbReference>
<dbReference type="FunFam" id="3.40.50.12350:FF:000001">
    <property type="entry name" value="Eyes absent homolog"/>
    <property type="match status" value="1"/>
</dbReference>
<evidence type="ECO:0000256" key="9">
    <source>
        <dbReference type="ARBA" id="ARBA00023159"/>
    </source>
</evidence>
<dbReference type="PANTHER" id="PTHR10190">
    <property type="entry name" value="EYES ABSENT"/>
    <property type="match status" value="1"/>
</dbReference>
<keyword evidence="6 14" id="KW-0460">Magnesium</keyword>
<sequence>FVVISSGFSPRPAHQYSPPLYPSKPYPHILSTPVAPPMSAFTGQSQFTSMQQSTVYTPYSQTTPPYSLSTYGIKTEGGLTQTQSTLQSGLSYSPGFTTPQPGQTAYSPYQMPGMFMQASIRVCNYINDTVWLQMWIQFYKMVNKVKLENCRRCSCYATKITITSQTCVCMFLQRVFVWDLDETIIVFHSLLTGSYAQKYGKDPPLAVTLGLRMEEMIFNLADTHLFFNDLEECDQVHIDDASSDDNGQDLSTYSFATDGFHAAATSASLCLATGVRGGVDWMRKLAFRYRRVKELYCSYKNNVGGLLGPAKREAWLQLRAEVEALTDSWLTSALKSLSIISSRSNCVNVLVTTTQLIPALAKVLLYSLGSAFPIENIYSATKIGKESCFERIMQRFGRKVVYVVIGDGVEEEQAAAKHNMPFWRISSHSDLLALHQALEFEYL</sequence>
<dbReference type="NCBIfam" id="TIGR01658">
    <property type="entry name" value="EYA-cons_domain"/>
    <property type="match status" value="1"/>
</dbReference>
<keyword evidence="9" id="KW-0010">Activator</keyword>
<evidence type="ECO:0000256" key="7">
    <source>
        <dbReference type="ARBA" id="ARBA00022912"/>
    </source>
</evidence>
<dbReference type="GO" id="GO:0045739">
    <property type="term" value="P:positive regulation of DNA repair"/>
    <property type="evidence" value="ECO:0007669"/>
    <property type="project" value="TreeGrafter"/>
</dbReference>
<comment type="cofactor">
    <cofactor evidence="14 15">
        <name>Mg(2+)</name>
        <dbReference type="ChEBI" id="CHEBI:18420"/>
    </cofactor>
    <text evidence="14 15">Binds 1 Mg(2+) ion per subunit.</text>
</comment>
<keyword evidence="10" id="KW-0804">Transcription</keyword>
<dbReference type="InterPro" id="IPR006545">
    <property type="entry name" value="EYA_dom"/>
</dbReference>
<evidence type="ECO:0000256" key="15">
    <source>
        <dbReference type="RuleBase" id="RU362036"/>
    </source>
</evidence>
<reference evidence="16" key="1">
    <citation type="submission" date="2025-08" db="UniProtKB">
        <authorList>
            <consortium name="Ensembl"/>
        </authorList>
    </citation>
    <scope>IDENTIFICATION</scope>
</reference>
<keyword evidence="5 15" id="KW-0378">Hydrolase</keyword>
<comment type="catalytic activity">
    <reaction evidence="12 15">
        <text>O-phospho-L-tyrosyl-[protein] + H2O = L-tyrosyl-[protein] + phosphate</text>
        <dbReference type="Rhea" id="RHEA:10684"/>
        <dbReference type="Rhea" id="RHEA-COMP:10136"/>
        <dbReference type="Rhea" id="RHEA-COMP:20101"/>
        <dbReference type="ChEBI" id="CHEBI:15377"/>
        <dbReference type="ChEBI" id="CHEBI:43474"/>
        <dbReference type="ChEBI" id="CHEBI:46858"/>
        <dbReference type="ChEBI" id="CHEBI:61978"/>
        <dbReference type="EC" id="3.1.3.48"/>
    </reaction>
</comment>
<accession>A0A8C2B5L6</accession>
<dbReference type="InterPro" id="IPR042577">
    <property type="entry name" value="EYA_dom_metazoan"/>
</dbReference>
<organism evidence="16 17">
    <name type="scientific">Cyprinus carpio</name>
    <name type="common">Common carp</name>
    <dbReference type="NCBI Taxonomy" id="7962"/>
    <lineage>
        <taxon>Eukaryota</taxon>
        <taxon>Metazoa</taxon>
        <taxon>Chordata</taxon>
        <taxon>Craniata</taxon>
        <taxon>Vertebrata</taxon>
        <taxon>Euteleostomi</taxon>
        <taxon>Actinopterygii</taxon>
        <taxon>Neopterygii</taxon>
        <taxon>Teleostei</taxon>
        <taxon>Ostariophysi</taxon>
        <taxon>Cypriniformes</taxon>
        <taxon>Cyprinidae</taxon>
        <taxon>Cyprininae</taxon>
        <taxon>Cyprinus</taxon>
    </lineage>
</organism>
<feature type="binding site" evidence="14">
    <location>
        <position position="181"/>
    </location>
    <ligand>
        <name>Mg(2+)</name>
        <dbReference type="ChEBI" id="CHEBI:18420"/>
    </ligand>
</feature>
<keyword evidence="11" id="KW-0539">Nucleus</keyword>
<protein>
    <recommendedName>
        <fullName evidence="15">Eyes absent homolog</fullName>
        <ecNumber evidence="15">3.1.3.48</ecNumber>
    </recommendedName>
</protein>
<evidence type="ECO:0000256" key="4">
    <source>
        <dbReference type="ARBA" id="ARBA00022723"/>
    </source>
</evidence>
<evidence type="ECO:0000256" key="8">
    <source>
        <dbReference type="ARBA" id="ARBA00023015"/>
    </source>
</evidence>
<dbReference type="PANTHER" id="PTHR10190:SF17">
    <property type="entry name" value="EYES ABSENT HOMOLOG 4"/>
    <property type="match status" value="1"/>
</dbReference>
<evidence type="ECO:0000313" key="16">
    <source>
        <dbReference type="Ensembl" id="ENSCCRP00015114676.1"/>
    </source>
</evidence>
<proteinExistence type="inferred from homology"/>
<evidence type="ECO:0000256" key="11">
    <source>
        <dbReference type="ARBA" id="ARBA00023242"/>
    </source>
</evidence>
<gene>
    <name evidence="16" type="primary">LOC109064050</name>
</gene>
<dbReference type="Pfam" id="PF00702">
    <property type="entry name" value="Hydrolase"/>
    <property type="match status" value="1"/>
</dbReference>
<evidence type="ECO:0000256" key="2">
    <source>
        <dbReference type="ARBA" id="ARBA00010501"/>
    </source>
</evidence>
<evidence type="ECO:0000256" key="13">
    <source>
        <dbReference type="PIRSR" id="PIRSR628472-1"/>
    </source>
</evidence>
<keyword evidence="3" id="KW-0217">Developmental protein</keyword>
<keyword evidence="4 14" id="KW-0479">Metal-binding</keyword>
<feature type="binding site" evidence="14">
    <location>
        <position position="407"/>
    </location>
    <ligand>
        <name>Mg(2+)</name>
        <dbReference type="ChEBI" id="CHEBI:18420"/>
    </ligand>
</feature>
<evidence type="ECO:0000313" key="17">
    <source>
        <dbReference type="Proteomes" id="UP000694700"/>
    </source>
</evidence>
<dbReference type="CDD" id="cd02601">
    <property type="entry name" value="HAD_Eya"/>
    <property type="match status" value="1"/>
</dbReference>
<dbReference type="GO" id="GO:0005634">
    <property type="term" value="C:nucleus"/>
    <property type="evidence" value="ECO:0007669"/>
    <property type="project" value="UniProtKB-SubCell"/>
</dbReference>
<comment type="similarity">
    <text evidence="2 15">Belongs to the HAD-like hydrolase superfamily. EYA family.</text>
</comment>
<evidence type="ECO:0000256" key="12">
    <source>
        <dbReference type="ARBA" id="ARBA00051722"/>
    </source>
</evidence>
<dbReference type="InterPro" id="IPR038102">
    <property type="entry name" value="EYA_dom_sf"/>
</dbReference>
<dbReference type="AlphaFoldDB" id="A0A8C2B5L6"/>
<evidence type="ECO:0000256" key="3">
    <source>
        <dbReference type="ARBA" id="ARBA00022473"/>
    </source>
</evidence>
<name>A0A8C2B5L6_CYPCA</name>
<keyword evidence="7 15" id="KW-0904">Protein phosphatase</keyword>
<dbReference type="GO" id="GO:2001240">
    <property type="term" value="P:negative regulation of extrinsic apoptotic signaling pathway in absence of ligand"/>
    <property type="evidence" value="ECO:0007669"/>
    <property type="project" value="TreeGrafter"/>
</dbReference>
<comment type="subcellular location">
    <subcellularLocation>
        <location evidence="1">Nucleus</location>
    </subcellularLocation>
</comment>
<dbReference type="GO" id="GO:0004725">
    <property type="term" value="F:protein tyrosine phosphatase activity"/>
    <property type="evidence" value="ECO:0007669"/>
    <property type="project" value="UniProtKB-EC"/>
</dbReference>
<dbReference type="InterPro" id="IPR028472">
    <property type="entry name" value="EYA"/>
</dbReference>
<keyword evidence="8 15" id="KW-0805">Transcription regulation</keyword>
<evidence type="ECO:0000256" key="6">
    <source>
        <dbReference type="ARBA" id="ARBA00022842"/>
    </source>
</evidence>
<evidence type="ECO:0000256" key="10">
    <source>
        <dbReference type="ARBA" id="ARBA00023163"/>
    </source>
</evidence>
<dbReference type="Proteomes" id="UP000694700">
    <property type="component" value="Unplaced"/>
</dbReference>
<evidence type="ECO:0000256" key="1">
    <source>
        <dbReference type="ARBA" id="ARBA00004123"/>
    </source>
</evidence>
<feature type="binding site" evidence="14">
    <location>
        <position position="179"/>
    </location>
    <ligand>
        <name>Mg(2+)</name>
        <dbReference type="ChEBI" id="CHEBI:18420"/>
    </ligand>
</feature>
<feature type="active site" description="Nucleophile" evidence="13">
    <location>
        <position position="179"/>
    </location>
</feature>
<dbReference type="GO" id="GO:0030154">
    <property type="term" value="P:cell differentiation"/>
    <property type="evidence" value="ECO:0007669"/>
    <property type="project" value="TreeGrafter"/>
</dbReference>
<evidence type="ECO:0000256" key="14">
    <source>
        <dbReference type="PIRSR" id="PIRSR628472-2"/>
    </source>
</evidence>
<dbReference type="GO" id="GO:0046872">
    <property type="term" value="F:metal ion binding"/>
    <property type="evidence" value="ECO:0007669"/>
    <property type="project" value="UniProtKB-KW"/>
</dbReference>
<dbReference type="Ensembl" id="ENSCCRT00015118318.1">
    <property type="protein sequence ID" value="ENSCCRP00015114676.1"/>
    <property type="gene ID" value="ENSCCRG00015045053.1"/>
</dbReference>